<feature type="non-terminal residue" evidence="2">
    <location>
        <position position="112"/>
    </location>
</feature>
<feature type="domain" description="Peptidase M13 N-terminal" evidence="1">
    <location>
        <begin position="4"/>
        <end position="85"/>
    </location>
</feature>
<name>A0A1B6LJX9_9HEMI</name>
<accession>A0A1B6LJX9</accession>
<feature type="non-terminal residue" evidence="2">
    <location>
        <position position="1"/>
    </location>
</feature>
<protein>
    <recommendedName>
        <fullName evidence="1">Peptidase M13 N-terminal domain-containing protein</fullName>
    </recommendedName>
</protein>
<proteinExistence type="predicted"/>
<sequence length="112" mass="12860">QERTFKKLGDFYRSCLNAGDKTIVTPMFSLLDDLGGYLPPDSSGSPSLSVLLAGLLRVNGAPLFDLYIDRDLRNNSRLAMFLDLPRRYEHTMRLLRHPQQVILTFSEWQAMR</sequence>
<gene>
    <name evidence="2" type="ORF">g.49827</name>
</gene>
<reference evidence="2" key="1">
    <citation type="submission" date="2015-11" db="EMBL/GenBank/DDBJ databases">
        <title>De novo transcriptome assembly of four potential Pierce s Disease insect vectors from Arizona vineyards.</title>
        <authorList>
            <person name="Tassone E.E."/>
        </authorList>
    </citation>
    <scope>NUCLEOTIDE SEQUENCE</scope>
</reference>
<dbReference type="InterPro" id="IPR008753">
    <property type="entry name" value="Peptidase_M13_N"/>
</dbReference>
<dbReference type="AlphaFoldDB" id="A0A1B6LJX9"/>
<dbReference type="GO" id="GO:0006508">
    <property type="term" value="P:proteolysis"/>
    <property type="evidence" value="ECO:0007669"/>
    <property type="project" value="InterPro"/>
</dbReference>
<dbReference type="Pfam" id="PF05649">
    <property type="entry name" value="Peptidase_M13_N"/>
    <property type="match status" value="1"/>
</dbReference>
<dbReference type="SUPFAM" id="SSF55486">
    <property type="entry name" value="Metalloproteases ('zincins'), catalytic domain"/>
    <property type="match status" value="1"/>
</dbReference>
<dbReference type="Gene3D" id="1.10.1380.10">
    <property type="entry name" value="Neutral endopeptidase , domain2"/>
    <property type="match status" value="1"/>
</dbReference>
<evidence type="ECO:0000313" key="2">
    <source>
        <dbReference type="EMBL" id="JAT23956.1"/>
    </source>
</evidence>
<evidence type="ECO:0000259" key="1">
    <source>
        <dbReference type="Pfam" id="PF05649"/>
    </source>
</evidence>
<dbReference type="EMBL" id="GEBQ01016021">
    <property type="protein sequence ID" value="JAT23956.1"/>
    <property type="molecule type" value="Transcribed_RNA"/>
</dbReference>
<dbReference type="InterPro" id="IPR042089">
    <property type="entry name" value="Peptidase_M13_dom_2"/>
</dbReference>
<organism evidence="2">
    <name type="scientific">Graphocephala atropunctata</name>
    <dbReference type="NCBI Taxonomy" id="36148"/>
    <lineage>
        <taxon>Eukaryota</taxon>
        <taxon>Metazoa</taxon>
        <taxon>Ecdysozoa</taxon>
        <taxon>Arthropoda</taxon>
        <taxon>Hexapoda</taxon>
        <taxon>Insecta</taxon>
        <taxon>Pterygota</taxon>
        <taxon>Neoptera</taxon>
        <taxon>Paraneoptera</taxon>
        <taxon>Hemiptera</taxon>
        <taxon>Auchenorrhyncha</taxon>
        <taxon>Membracoidea</taxon>
        <taxon>Cicadellidae</taxon>
        <taxon>Cicadellinae</taxon>
        <taxon>Cicadellini</taxon>
        <taxon>Graphocephala</taxon>
    </lineage>
</organism>